<dbReference type="AlphaFoldDB" id="A0A1H1AEZ2"/>
<keyword evidence="2" id="KW-0472">Membrane</keyword>
<keyword evidence="2" id="KW-1133">Transmembrane helix</keyword>
<accession>A0A1H1AEZ2</accession>
<feature type="region of interest" description="Disordered" evidence="1">
    <location>
        <begin position="182"/>
        <end position="235"/>
    </location>
</feature>
<name>A0A1H1AEZ2_9EURY</name>
<evidence type="ECO:0000313" key="5">
    <source>
        <dbReference type="Proteomes" id="UP000199289"/>
    </source>
</evidence>
<reference evidence="4" key="1">
    <citation type="submission" date="2016-10" db="EMBL/GenBank/DDBJ databases">
        <authorList>
            <person name="de Groot N.N."/>
        </authorList>
    </citation>
    <scope>NUCLEOTIDE SEQUENCE [LARGE SCALE GENOMIC DNA]</scope>
    <source>
        <strain evidence="4">CGMCC 1.12397</strain>
    </source>
</reference>
<evidence type="ECO:0000256" key="2">
    <source>
        <dbReference type="SAM" id="Phobius"/>
    </source>
</evidence>
<feature type="region of interest" description="Disordered" evidence="1">
    <location>
        <begin position="462"/>
        <end position="486"/>
    </location>
</feature>
<reference evidence="3 6" key="3">
    <citation type="submission" date="2018-07" db="EMBL/GenBank/DDBJ databases">
        <title>Genome sequence of extremly halophilic archaeon Halopelagius longus strain BC12-B1.</title>
        <authorList>
            <person name="Zhang X."/>
        </authorList>
    </citation>
    <scope>NUCLEOTIDE SEQUENCE [LARGE SCALE GENOMIC DNA]</scope>
    <source>
        <strain evidence="3 6">BC12-B1</strain>
    </source>
</reference>
<dbReference type="OrthoDB" id="242565at2157"/>
<dbReference type="Proteomes" id="UP000255421">
    <property type="component" value="Unassembled WGS sequence"/>
</dbReference>
<proteinExistence type="predicted"/>
<keyword evidence="6" id="KW-1185">Reference proteome</keyword>
<reference evidence="5" key="2">
    <citation type="submission" date="2016-10" db="EMBL/GenBank/DDBJ databases">
        <authorList>
            <person name="Varghese N."/>
            <person name="Submissions S."/>
        </authorList>
    </citation>
    <scope>NUCLEOTIDE SEQUENCE [LARGE SCALE GENOMIC DNA]</scope>
    <source>
        <strain evidence="5">CGMCC 1.12397</strain>
    </source>
</reference>
<evidence type="ECO:0000313" key="6">
    <source>
        <dbReference type="Proteomes" id="UP000255421"/>
    </source>
</evidence>
<gene>
    <name evidence="3" type="ORF">DWB78_00695</name>
    <name evidence="4" type="ORF">SAMN05216278_1305</name>
</gene>
<evidence type="ECO:0000313" key="4">
    <source>
        <dbReference type="EMBL" id="SDQ38242.1"/>
    </source>
</evidence>
<dbReference type="EMBL" id="QQST01000001">
    <property type="protein sequence ID" value="RDI70355.1"/>
    <property type="molecule type" value="Genomic_DNA"/>
</dbReference>
<organism evidence="4 5">
    <name type="scientific">Halopelagius longus</name>
    <dbReference type="NCBI Taxonomy" id="1236180"/>
    <lineage>
        <taxon>Archaea</taxon>
        <taxon>Methanobacteriati</taxon>
        <taxon>Methanobacteriota</taxon>
        <taxon>Stenosarchaea group</taxon>
        <taxon>Halobacteria</taxon>
        <taxon>Halobacteriales</taxon>
        <taxon>Haloferacaceae</taxon>
    </lineage>
</organism>
<protein>
    <submittedName>
        <fullName evidence="4">Uncharacterized protein</fullName>
    </submittedName>
</protein>
<evidence type="ECO:0000313" key="3">
    <source>
        <dbReference type="EMBL" id="RDI70355.1"/>
    </source>
</evidence>
<dbReference type="EMBL" id="FNKQ01000002">
    <property type="protein sequence ID" value="SDQ38242.1"/>
    <property type="molecule type" value="Genomic_DNA"/>
</dbReference>
<dbReference type="Proteomes" id="UP000199289">
    <property type="component" value="Unassembled WGS sequence"/>
</dbReference>
<sequence length="486" mass="52018">MPVVSARTFERWLRRLDSASLREFVRDLYAAAGREVRVRGDGTLAVGSDGRVVVTVSARRRLRTPRVPDDADVVVAASPSRRLVGRVTESGATLVGPSDLRTLALYGADRDDCERLFRRYFDESPSVERPDAVAARETDGDRRHASVRGVERIAADPVSGLAVLALAGLVVAALLGTFGVAPETGDSAGPTAEPVVAASSDRSSDSDADADVNADADAGTSSDRPFPPGVGPTGVADAETLAAAHADAVAGRSYQLIVRRSGTDARTGGWPRAYRRAEVASPTRYRSFVTGYRATGDGGTELVHCSMYADGEYTYVYREHGEERSYARYAVETDEEGHGPFENRAAAAVRRYLNAPRTTVTRKNWSVQPYRVVATGTPASLPNLANVTDYRAEARVGADGFVSRLLVSYEVRAGEETRSVSFRMEYADADPRTVRAPPWYGEARNATDDAPSEAAAACTPARTRANETQTASLPVRVPGGAAGVRF</sequence>
<evidence type="ECO:0000256" key="1">
    <source>
        <dbReference type="SAM" id="MobiDB-lite"/>
    </source>
</evidence>
<keyword evidence="2" id="KW-0812">Transmembrane</keyword>
<dbReference type="RefSeq" id="WP_092534772.1">
    <property type="nucleotide sequence ID" value="NZ_FNKQ01000002.1"/>
</dbReference>
<feature type="transmembrane region" description="Helical" evidence="2">
    <location>
        <begin position="158"/>
        <end position="181"/>
    </location>
</feature>